<proteinExistence type="predicted"/>
<dbReference type="Proteomes" id="UP000675940">
    <property type="component" value="Unassembled WGS sequence"/>
</dbReference>
<evidence type="ECO:0008006" key="3">
    <source>
        <dbReference type="Google" id="ProtNLM"/>
    </source>
</evidence>
<dbReference type="AlphaFoldDB" id="A0A940S2R6"/>
<reference evidence="1" key="1">
    <citation type="submission" date="2021-03" db="EMBL/GenBank/DDBJ databases">
        <title>Sagittula salina sp. nov. strain M10.9X isolated from the marine waste.</title>
        <authorList>
            <person name="Satari L."/>
            <person name="Molina-Menor E."/>
            <person name="Vidal-Verdu A."/>
            <person name="Pascual J."/>
            <person name="Pereto J."/>
            <person name="Porcar M."/>
        </authorList>
    </citation>
    <scope>NUCLEOTIDE SEQUENCE</scope>
    <source>
        <strain evidence="1">M10.9X</strain>
    </source>
</reference>
<dbReference type="RefSeq" id="WP_209362597.1">
    <property type="nucleotide sequence ID" value="NZ_JAGISH010000011.1"/>
</dbReference>
<dbReference type="EMBL" id="JAGISH010000011">
    <property type="protein sequence ID" value="MBP0484356.1"/>
    <property type="molecule type" value="Genomic_DNA"/>
</dbReference>
<accession>A0A940S2R6</accession>
<gene>
    <name evidence="1" type="ORF">J5474_17935</name>
</gene>
<name>A0A940S2R6_9RHOB</name>
<evidence type="ECO:0000313" key="2">
    <source>
        <dbReference type="Proteomes" id="UP000675940"/>
    </source>
</evidence>
<evidence type="ECO:0000313" key="1">
    <source>
        <dbReference type="EMBL" id="MBP0484356.1"/>
    </source>
</evidence>
<sequence length="301" mass="34416">MAEEVHLYLYPDLRNRMEHGRDRFLGTFVGLLRARGWRVVVHDDSAKELAQAPHRAGHALVRMIPPPHDRALTFRRTYLRPFWHLERVAERWNWPVARARFDASGVAPNKPERFLNNLRQRHYPRVTPSREGFVLVPLQGRLLEHRNFQSMSPIAMLETLLQHDPRPLHATLHPKEPPGPEERAALDALAARHQRLTISTGTTAALLPCCDYVATQTSAVAFSGYLLEKPALLFGQTDFHHIATTVADLGAEEALARAPGMTPNFAAYLWWRLRDHAIDDSRPDLETRILRALRRAGWPVH</sequence>
<keyword evidence="2" id="KW-1185">Reference proteome</keyword>
<protein>
    <recommendedName>
        <fullName evidence="3">Capsule polysaccharide biosynthesis protein</fullName>
    </recommendedName>
</protein>
<comment type="caution">
    <text evidence="1">The sequence shown here is derived from an EMBL/GenBank/DDBJ whole genome shotgun (WGS) entry which is preliminary data.</text>
</comment>
<organism evidence="1 2">
    <name type="scientific">Sagittula salina</name>
    <dbReference type="NCBI Taxonomy" id="2820268"/>
    <lineage>
        <taxon>Bacteria</taxon>
        <taxon>Pseudomonadati</taxon>
        <taxon>Pseudomonadota</taxon>
        <taxon>Alphaproteobacteria</taxon>
        <taxon>Rhodobacterales</taxon>
        <taxon>Roseobacteraceae</taxon>
        <taxon>Sagittula</taxon>
    </lineage>
</organism>